<name>A0A5P8K2N7_9ACTN</name>
<protein>
    <submittedName>
        <fullName evidence="1">Uncharacterized protein</fullName>
    </submittedName>
</protein>
<accession>A0A5P8K2N7</accession>
<dbReference type="EMBL" id="CP045096">
    <property type="protein sequence ID" value="QFQ97296.1"/>
    <property type="molecule type" value="Genomic_DNA"/>
</dbReference>
<sequence>MTAAEPNPAQQLPRSRWEYCLAWADLLMARHIERPRTDGTQPTEAEIAAFHGDDRPLIVVLIAAALHERMDHFALPDEELHLVPLGAPGEEGVTGTLRRHPYHALENTSVPAGPGQAEVHRLLNAARSDHPDERGLWDRIRCAAREIVIDVATFAGSPHQGRCHPLAQDSGTYWERGVMMADVLLGEQHRHQAARLAAVFGEED</sequence>
<keyword evidence="2" id="KW-1185">Reference proteome</keyword>
<dbReference type="AlphaFoldDB" id="A0A5P8K2N7"/>
<dbReference type="KEGG" id="sphv:F9278_14995"/>
<gene>
    <name evidence="1" type="ORF">F9278_14995</name>
</gene>
<proteinExistence type="predicted"/>
<organism evidence="1 2">
    <name type="scientific">Streptomyces phaeolivaceus</name>
    <dbReference type="NCBI Taxonomy" id="2653200"/>
    <lineage>
        <taxon>Bacteria</taxon>
        <taxon>Bacillati</taxon>
        <taxon>Actinomycetota</taxon>
        <taxon>Actinomycetes</taxon>
        <taxon>Kitasatosporales</taxon>
        <taxon>Streptomycetaceae</taxon>
        <taxon>Streptomyces</taxon>
    </lineage>
</organism>
<dbReference type="RefSeq" id="WP_152168780.1">
    <property type="nucleotide sequence ID" value="NZ_CP045096.1"/>
</dbReference>
<evidence type="ECO:0000313" key="1">
    <source>
        <dbReference type="EMBL" id="QFQ97296.1"/>
    </source>
</evidence>
<reference evidence="1 2" key="1">
    <citation type="submission" date="2019-10" db="EMBL/GenBank/DDBJ databases">
        <title>Streptomyces sp. strain GY16 isolated from leaves of Broussonetia papyrifera.</title>
        <authorList>
            <person name="Mo P."/>
        </authorList>
    </citation>
    <scope>NUCLEOTIDE SEQUENCE [LARGE SCALE GENOMIC DNA]</scope>
    <source>
        <strain evidence="1 2">GY16</strain>
    </source>
</reference>
<dbReference type="Proteomes" id="UP000327294">
    <property type="component" value="Chromosome"/>
</dbReference>
<evidence type="ECO:0000313" key="2">
    <source>
        <dbReference type="Proteomes" id="UP000327294"/>
    </source>
</evidence>